<dbReference type="RefSeq" id="WP_201687109.1">
    <property type="nucleotide sequence ID" value="NZ_JAEQND010000001.1"/>
</dbReference>
<dbReference type="PANTHER" id="PTHR35936:SF32">
    <property type="entry name" value="MEMBRANE-BOUND LYTIC MUREIN TRANSGLYCOSYLASE F"/>
    <property type="match status" value="1"/>
</dbReference>
<sequence length="262" mass="28405">MSDAARTRGRAIAAGVLLAVLPALFPAAHARPLAEIKSRGELSLCANPDALPYASDKADLPGFQVEIGRALAQRLGVKLQVLWIIPRLRANLVDCDMLLDTISDPAAQRGPIRLTQPYQKSGVALALRRGLQAQRFDDLAANTRVGVMINSLASRSLNQRGLRTVPYAFEADMVADLAKGELDACAVSPASVAWYIHQHPESGLHYTHAYDSEPELHWNLAVALRRSDEALLEAVNTALSQLAADGTLAQIYGRYGVELRRP</sequence>
<dbReference type="SMART" id="SM00062">
    <property type="entry name" value="PBPb"/>
    <property type="match status" value="1"/>
</dbReference>
<name>A0ABS1JI35_9BURK</name>
<proteinExistence type="predicted"/>
<dbReference type="EMBL" id="JAEQND010000001">
    <property type="protein sequence ID" value="MBL0423878.1"/>
    <property type="molecule type" value="Genomic_DNA"/>
</dbReference>
<dbReference type="SUPFAM" id="SSF53850">
    <property type="entry name" value="Periplasmic binding protein-like II"/>
    <property type="match status" value="1"/>
</dbReference>
<dbReference type="PANTHER" id="PTHR35936">
    <property type="entry name" value="MEMBRANE-BOUND LYTIC MUREIN TRANSGLYCOSYLASE F"/>
    <property type="match status" value="1"/>
</dbReference>
<dbReference type="Gene3D" id="3.40.190.10">
    <property type="entry name" value="Periplasmic binding protein-like II"/>
    <property type="match status" value="2"/>
</dbReference>
<evidence type="ECO:0000259" key="2">
    <source>
        <dbReference type="SMART" id="SM00062"/>
    </source>
</evidence>
<feature type="domain" description="Solute-binding protein family 3/N-terminal" evidence="2">
    <location>
        <begin position="41"/>
        <end position="259"/>
    </location>
</feature>
<accession>A0ABS1JI35</accession>
<protein>
    <submittedName>
        <fullName evidence="3">Amino acid ABC transporter substrate-binding protein</fullName>
    </submittedName>
</protein>
<gene>
    <name evidence="3" type="ORF">JI746_02065</name>
</gene>
<reference evidence="3 4" key="1">
    <citation type="journal article" date="2017" name="Int. J. Syst. Evol. Microbiol.">
        <title>Ramlibacter alkalitolerans sp. nov., alkali-tolerant bacterium isolated from soil of ginseng.</title>
        <authorList>
            <person name="Lee D.H."/>
            <person name="Cha C.J."/>
        </authorList>
    </citation>
    <scope>NUCLEOTIDE SEQUENCE [LARGE SCALE GENOMIC DNA]</scope>
    <source>
        <strain evidence="3 4">KACC 19305</strain>
    </source>
</reference>
<organism evidence="3 4">
    <name type="scientific">Ramlibacter alkalitolerans</name>
    <dbReference type="NCBI Taxonomy" id="2039631"/>
    <lineage>
        <taxon>Bacteria</taxon>
        <taxon>Pseudomonadati</taxon>
        <taxon>Pseudomonadota</taxon>
        <taxon>Betaproteobacteria</taxon>
        <taxon>Burkholderiales</taxon>
        <taxon>Comamonadaceae</taxon>
        <taxon>Ramlibacter</taxon>
    </lineage>
</organism>
<keyword evidence="1" id="KW-0732">Signal</keyword>
<dbReference type="InterPro" id="IPR001638">
    <property type="entry name" value="Solute-binding_3/MltF_N"/>
</dbReference>
<comment type="caution">
    <text evidence="3">The sequence shown here is derived from an EMBL/GenBank/DDBJ whole genome shotgun (WGS) entry which is preliminary data.</text>
</comment>
<evidence type="ECO:0000256" key="1">
    <source>
        <dbReference type="ARBA" id="ARBA00022729"/>
    </source>
</evidence>
<dbReference type="Pfam" id="PF00497">
    <property type="entry name" value="SBP_bac_3"/>
    <property type="match status" value="1"/>
</dbReference>
<dbReference type="Proteomes" id="UP000622707">
    <property type="component" value="Unassembled WGS sequence"/>
</dbReference>
<evidence type="ECO:0000313" key="3">
    <source>
        <dbReference type="EMBL" id="MBL0423878.1"/>
    </source>
</evidence>
<keyword evidence="4" id="KW-1185">Reference proteome</keyword>
<evidence type="ECO:0000313" key="4">
    <source>
        <dbReference type="Proteomes" id="UP000622707"/>
    </source>
</evidence>